<dbReference type="Proteomes" id="UP000776164">
    <property type="component" value="Unassembled WGS sequence"/>
</dbReference>
<feature type="domain" description="ThuA-like" evidence="1">
    <location>
        <begin position="12"/>
        <end position="230"/>
    </location>
</feature>
<dbReference type="SUPFAM" id="SSF52317">
    <property type="entry name" value="Class I glutamine amidotransferase-like"/>
    <property type="match status" value="1"/>
</dbReference>
<keyword evidence="3" id="KW-1185">Reference proteome</keyword>
<evidence type="ECO:0000313" key="3">
    <source>
        <dbReference type="Proteomes" id="UP000776164"/>
    </source>
</evidence>
<organism evidence="2 3">
    <name type="scientific">Subtercola frigoramans</name>
    <dbReference type="NCBI Taxonomy" id="120298"/>
    <lineage>
        <taxon>Bacteria</taxon>
        <taxon>Bacillati</taxon>
        <taxon>Actinomycetota</taxon>
        <taxon>Actinomycetes</taxon>
        <taxon>Micrococcales</taxon>
        <taxon>Microbacteriaceae</taxon>
        <taxon>Subtercola</taxon>
    </lineage>
</organism>
<comment type="caution">
    <text evidence="2">The sequence shown here is derived from an EMBL/GenBank/DDBJ whole genome shotgun (WGS) entry which is preliminary data.</text>
</comment>
<name>A0ABS2L383_9MICO</name>
<dbReference type="InterPro" id="IPR029062">
    <property type="entry name" value="Class_I_gatase-like"/>
</dbReference>
<gene>
    <name evidence="2" type="ORF">JOE66_000834</name>
</gene>
<protein>
    <submittedName>
        <fullName evidence="2">Trehalose utilization protein</fullName>
    </submittedName>
</protein>
<dbReference type="Gene3D" id="3.40.50.880">
    <property type="match status" value="1"/>
</dbReference>
<evidence type="ECO:0000259" key="1">
    <source>
        <dbReference type="Pfam" id="PF06283"/>
    </source>
</evidence>
<dbReference type="InterPro" id="IPR029010">
    <property type="entry name" value="ThuA-like"/>
</dbReference>
<dbReference type="EMBL" id="JAFBBU010000001">
    <property type="protein sequence ID" value="MBM7471200.1"/>
    <property type="molecule type" value="Genomic_DNA"/>
</dbReference>
<reference evidence="2 3" key="1">
    <citation type="submission" date="2021-01" db="EMBL/GenBank/DDBJ databases">
        <title>Sequencing the genomes of 1000 actinobacteria strains.</title>
        <authorList>
            <person name="Klenk H.-P."/>
        </authorList>
    </citation>
    <scope>NUCLEOTIDE SEQUENCE [LARGE SCALE GENOMIC DNA]</scope>
    <source>
        <strain evidence="2 3">DSM 13057</strain>
    </source>
</reference>
<dbReference type="Pfam" id="PF06283">
    <property type="entry name" value="ThuA"/>
    <property type="match status" value="1"/>
</dbReference>
<dbReference type="RefSeq" id="WP_307827043.1">
    <property type="nucleotide sequence ID" value="NZ_BAAAHT010000012.1"/>
</dbReference>
<proteinExistence type="predicted"/>
<accession>A0ABS2L383</accession>
<sequence length="287" mass="31600">MYTTKAAGRTLNVVVWGENRHEQIEPHVAALYPDGMHNTIKNGIDALLGDRVSVTTALLDDPEHGLSEEVLATTDVLTWWGHAAHDEVSDEVVLRVQRHVLSGMGLIVLHSGHWSKIFTTLMGTTCTLRWRSEHDRELVWTVNPSHPIAQGVPHPIEIPEQEMYGEQFDVPTPDELIFISSFSGGEVFRSGMTFTRGNGKIFYFSPGDQDFPVYHHPDIRRVIANSVEWAASATTRREIPVLLRYDTDDFFTGHGYDGPISAEAVGAALDAKSDAAAEAATTSGPTA</sequence>
<evidence type="ECO:0000313" key="2">
    <source>
        <dbReference type="EMBL" id="MBM7471200.1"/>
    </source>
</evidence>